<organism evidence="3 4">
    <name type="scientific">Streptomyces longwoodensis</name>
    <dbReference type="NCBI Taxonomy" id="68231"/>
    <lineage>
        <taxon>Bacteria</taxon>
        <taxon>Bacillati</taxon>
        <taxon>Actinomycetota</taxon>
        <taxon>Actinomycetes</taxon>
        <taxon>Kitasatosporales</taxon>
        <taxon>Streptomycetaceae</taxon>
        <taxon>Streptomyces</taxon>
    </lineage>
</organism>
<dbReference type="Pfam" id="PF11796">
    <property type="entry name" value="DUF3323"/>
    <property type="match status" value="1"/>
</dbReference>
<comment type="caution">
    <text evidence="3">The sequence shown here is derived from an EMBL/GenBank/DDBJ whole genome shotgun (WGS) entry which is preliminary data.</text>
</comment>
<name>A0A101QTV5_9ACTN</name>
<evidence type="ECO:0000259" key="2">
    <source>
        <dbReference type="Pfam" id="PF11796"/>
    </source>
</evidence>
<gene>
    <name evidence="3" type="ORF">AQJ30_24510</name>
</gene>
<reference evidence="3 4" key="1">
    <citation type="submission" date="2015-10" db="EMBL/GenBank/DDBJ databases">
        <title>Draft genome sequence of Streptomyces longwoodensis DSM 41677, type strain for the species Streptomyces longwoodensis.</title>
        <authorList>
            <person name="Ruckert C."/>
            <person name="Winkler A."/>
            <person name="Kalinowski J."/>
            <person name="Kampfer P."/>
            <person name="Glaeser S."/>
        </authorList>
    </citation>
    <scope>NUCLEOTIDE SEQUENCE [LARGE SCALE GENOMIC DNA]</scope>
    <source>
        <strain evidence="3 4">DSM 41677</strain>
    </source>
</reference>
<dbReference type="InterPro" id="IPR024465">
    <property type="entry name" value="DUF2399"/>
</dbReference>
<dbReference type="InterPro" id="IPR024466">
    <property type="entry name" value="CHP02679_N"/>
</dbReference>
<dbReference type="AlphaFoldDB" id="A0A101QTV5"/>
<proteinExistence type="predicted"/>
<evidence type="ECO:0008006" key="5">
    <source>
        <dbReference type="Google" id="ProtNLM"/>
    </source>
</evidence>
<feature type="domain" description="Conserved hypothetical protein CHP02679 N terminus" evidence="2">
    <location>
        <begin position="53"/>
        <end position="271"/>
    </location>
</feature>
<keyword evidence="4" id="KW-1185">Reference proteome</keyword>
<dbReference type="STRING" id="68231.AQJ30_24510"/>
<protein>
    <recommendedName>
        <fullName evidence="5">TIGR02679 family protein</fullName>
    </recommendedName>
</protein>
<accession>A0A101QTV5</accession>
<dbReference type="EMBL" id="LMWS01000031">
    <property type="protein sequence ID" value="KUN35828.1"/>
    <property type="molecule type" value="Genomic_DNA"/>
</dbReference>
<evidence type="ECO:0000313" key="4">
    <source>
        <dbReference type="Proteomes" id="UP000053271"/>
    </source>
</evidence>
<dbReference type="Pfam" id="PF09664">
    <property type="entry name" value="DUF2399"/>
    <property type="match status" value="1"/>
</dbReference>
<dbReference type="NCBIfam" id="TIGR02679">
    <property type="entry name" value="TIGR02679 family protein"/>
    <property type="match status" value="1"/>
</dbReference>
<dbReference type="Proteomes" id="UP000053271">
    <property type="component" value="Unassembled WGS sequence"/>
</dbReference>
<feature type="domain" description="DUF2399" evidence="1">
    <location>
        <begin position="293"/>
        <end position="445"/>
    </location>
</feature>
<dbReference type="InterPro" id="IPR013495">
    <property type="entry name" value="CHP02679"/>
</dbReference>
<evidence type="ECO:0000259" key="1">
    <source>
        <dbReference type="Pfam" id="PF09664"/>
    </source>
</evidence>
<sequence>MGRPHPPSADRLVTSASAALPAPLRSYLSDPSLTALWDKARDRLERNRLSPTGTMQVHLDTEGAQRLGGLLGTRVEPGLRRLQLATLDAALRASSAQCGLVAVVADLTGRPLRDRQAAKAEQQSAWTAVWQSLDADLARSKLAEASWIPGWISDLRSSGILPRAGAAAAATALAQAVRTMAVLGLARMPSVPGAAGQPERWWELSELAAHTTGDAHGLDEGRLAGTLTLKGIAAACALPAPVSSASRRLLWEQAGVSSDVLSGTVIVWRLAPPGGDPWSSMMRARRDINLATHLTVHELRTVADSVLLAAPGTTVRWCENPQVLQATARHGLPGILVCGSGNPSSAGWELLQRLLRNDAEVLYHGDFDWPGVTIAERVLRLGARPWRMSAADYLDALAELPADCLASLAGDPVATPWDPHLGHVMNQRGLAVHEEALLHRLLPDLSSQDAG</sequence>
<evidence type="ECO:0000313" key="3">
    <source>
        <dbReference type="EMBL" id="KUN35828.1"/>
    </source>
</evidence>